<dbReference type="RefSeq" id="WP_044972412.1">
    <property type="nucleotide sequence ID" value="NZ_DAWDRA010000112.1"/>
</dbReference>
<feature type="domain" description="Mechanosensitive ion channel MscS" evidence="8">
    <location>
        <begin position="119"/>
        <end position="186"/>
    </location>
</feature>
<dbReference type="EMBL" id="MCGI01000004">
    <property type="protein sequence ID" value="ODM09746.1"/>
    <property type="molecule type" value="Genomic_DNA"/>
</dbReference>
<feature type="transmembrane region" description="Helical" evidence="7">
    <location>
        <begin position="32"/>
        <end position="53"/>
    </location>
</feature>
<dbReference type="GO" id="GO:0008381">
    <property type="term" value="F:mechanosensitive monoatomic ion channel activity"/>
    <property type="evidence" value="ECO:0007669"/>
    <property type="project" value="InterPro"/>
</dbReference>
<evidence type="ECO:0000256" key="5">
    <source>
        <dbReference type="ARBA" id="ARBA00022989"/>
    </source>
</evidence>
<dbReference type="Pfam" id="PF21082">
    <property type="entry name" value="MS_channel_3rd"/>
    <property type="match status" value="1"/>
</dbReference>
<comment type="caution">
    <text evidence="10">The sequence shown here is derived from an EMBL/GenBank/DDBJ whole genome shotgun (WGS) entry which is preliminary data.</text>
</comment>
<dbReference type="PANTHER" id="PTHR30221:SF1">
    <property type="entry name" value="SMALL-CONDUCTANCE MECHANOSENSITIVE CHANNEL"/>
    <property type="match status" value="1"/>
</dbReference>
<dbReference type="OrthoDB" id="9809206at2"/>
<comment type="subcellular location">
    <subcellularLocation>
        <location evidence="1">Cell membrane</location>
        <topology evidence="1">Multi-pass membrane protein</topology>
    </subcellularLocation>
</comment>
<reference evidence="14 17" key="1">
    <citation type="submission" date="2016-07" db="EMBL/GenBank/DDBJ databases">
        <title>Characterization of isolates of Eisenbergiella tayi derived from blood cultures, using whole genome sequencing.</title>
        <authorList>
            <person name="Burdz T."/>
            <person name="Wiebe D."/>
            <person name="Huynh C."/>
            <person name="Bernard K."/>
        </authorList>
    </citation>
    <scope>NUCLEOTIDE SEQUENCE [LARGE SCALE GENOMIC DNA]</scope>
    <source>
        <strain evidence="10 14">NML 110608</strain>
        <strain evidence="11 17">NML 120489</strain>
    </source>
</reference>
<accession>A0A1E3A6H3</accession>
<evidence type="ECO:0000256" key="7">
    <source>
        <dbReference type="SAM" id="Phobius"/>
    </source>
</evidence>
<dbReference type="Proteomes" id="UP000094271">
    <property type="component" value="Unassembled WGS sequence"/>
</dbReference>
<keyword evidence="5 7" id="KW-1133">Transmembrane helix</keyword>
<dbReference type="InterPro" id="IPR045275">
    <property type="entry name" value="MscS_archaea/bacteria_type"/>
</dbReference>
<dbReference type="Proteomes" id="UP000094067">
    <property type="component" value="Unassembled WGS sequence"/>
</dbReference>
<evidence type="ECO:0000313" key="10">
    <source>
        <dbReference type="EMBL" id="ODM03806.1"/>
    </source>
</evidence>
<gene>
    <name evidence="10" type="primary">mscS</name>
    <name evidence="11" type="ORF">BEH84_04114</name>
    <name evidence="13" type="ORF">BEI59_00195</name>
    <name evidence="10" type="ORF">BEI61_04609</name>
    <name evidence="12" type="ORF">BEI63_30095</name>
</gene>
<dbReference type="Pfam" id="PF00924">
    <property type="entry name" value="MS_channel_2nd"/>
    <property type="match status" value="1"/>
</dbReference>
<dbReference type="Gene3D" id="2.30.30.60">
    <property type="match status" value="1"/>
</dbReference>
<evidence type="ECO:0000313" key="15">
    <source>
        <dbReference type="Proteomes" id="UP000094271"/>
    </source>
</evidence>
<dbReference type="InterPro" id="IPR010920">
    <property type="entry name" value="LSM_dom_sf"/>
</dbReference>
<dbReference type="Gene3D" id="3.30.70.100">
    <property type="match status" value="1"/>
</dbReference>
<dbReference type="InterPro" id="IPR049278">
    <property type="entry name" value="MS_channel_C"/>
</dbReference>
<evidence type="ECO:0000259" key="9">
    <source>
        <dbReference type="Pfam" id="PF21082"/>
    </source>
</evidence>
<dbReference type="InterPro" id="IPR006685">
    <property type="entry name" value="MscS_channel_2nd"/>
</dbReference>
<dbReference type="AlphaFoldDB" id="A0A1E3A6H3"/>
<evidence type="ECO:0000313" key="14">
    <source>
        <dbReference type="Proteomes" id="UP000094067"/>
    </source>
</evidence>
<dbReference type="GeneID" id="93302073"/>
<dbReference type="SUPFAM" id="SSF50182">
    <property type="entry name" value="Sm-like ribonucleoproteins"/>
    <property type="match status" value="1"/>
</dbReference>
<evidence type="ECO:0000256" key="3">
    <source>
        <dbReference type="ARBA" id="ARBA00022475"/>
    </source>
</evidence>
<dbReference type="EMBL" id="MEHA01000001">
    <property type="protein sequence ID" value="ODR55631.1"/>
    <property type="molecule type" value="Genomic_DNA"/>
</dbReference>
<dbReference type="Gene3D" id="1.10.287.1260">
    <property type="match status" value="1"/>
</dbReference>
<dbReference type="InterPro" id="IPR006686">
    <property type="entry name" value="MscS_channel_CS"/>
</dbReference>
<reference evidence="13 15" key="3">
    <citation type="submission" date="2016-08" db="EMBL/GenBank/DDBJ databases">
        <authorList>
            <person name="Seilhamer J.J."/>
        </authorList>
    </citation>
    <scope>NUCLEOTIDE SEQUENCE [LARGE SCALE GENOMIC DNA]</scope>
    <source>
        <strain evidence="13 15">NML150140-1</strain>
    </source>
</reference>
<evidence type="ECO:0000259" key="8">
    <source>
        <dbReference type="Pfam" id="PF00924"/>
    </source>
</evidence>
<evidence type="ECO:0000256" key="4">
    <source>
        <dbReference type="ARBA" id="ARBA00022692"/>
    </source>
</evidence>
<feature type="transmembrane region" description="Helical" evidence="7">
    <location>
        <begin position="98"/>
        <end position="116"/>
    </location>
</feature>
<evidence type="ECO:0000256" key="2">
    <source>
        <dbReference type="ARBA" id="ARBA00008017"/>
    </source>
</evidence>
<dbReference type="Proteomes" id="UP000095003">
    <property type="component" value="Unassembled WGS sequence"/>
</dbReference>
<dbReference type="InterPro" id="IPR011014">
    <property type="entry name" value="MscS_channel_TM-2"/>
</dbReference>
<evidence type="ECO:0000313" key="13">
    <source>
        <dbReference type="EMBL" id="ODR55631.1"/>
    </source>
</evidence>
<keyword evidence="4 7" id="KW-0812">Transmembrane</keyword>
<reference evidence="12 16" key="2">
    <citation type="submission" date="2016-08" db="EMBL/GenBank/DDBJ databases">
        <title>Characterization of Isolates of Eisenbergiella tayi Derived from Blood Cultures, Using Whole Genome Sequencing.</title>
        <authorList>
            <person name="Bernier A.-M."/>
            <person name="Burdz T."/>
            <person name="Wiebe D."/>
            <person name="Bernard K."/>
        </authorList>
    </citation>
    <scope>NUCLEOTIDE SEQUENCE [LARGE SCALE GENOMIC DNA]</scope>
    <source>
        <strain evidence="12 16">NML120146</strain>
    </source>
</reference>
<proteinExistence type="inferred from homology"/>
<feature type="transmembrane region" description="Helical" evidence="7">
    <location>
        <begin position="73"/>
        <end position="92"/>
    </location>
</feature>
<evidence type="ECO:0000313" key="17">
    <source>
        <dbReference type="Proteomes" id="UP000095003"/>
    </source>
</evidence>
<evidence type="ECO:0000256" key="6">
    <source>
        <dbReference type="ARBA" id="ARBA00023136"/>
    </source>
</evidence>
<organism evidence="10 14">
    <name type="scientific">Eisenbergiella tayi</name>
    <dbReference type="NCBI Taxonomy" id="1432052"/>
    <lineage>
        <taxon>Bacteria</taxon>
        <taxon>Bacillati</taxon>
        <taxon>Bacillota</taxon>
        <taxon>Clostridia</taxon>
        <taxon>Lachnospirales</taxon>
        <taxon>Lachnospiraceae</taxon>
        <taxon>Eisenbergiella</taxon>
    </lineage>
</organism>
<evidence type="ECO:0000313" key="16">
    <source>
        <dbReference type="Proteomes" id="UP000094869"/>
    </source>
</evidence>
<keyword evidence="3" id="KW-1003">Cell membrane</keyword>
<dbReference type="PATRIC" id="fig|1432052.3.peg.4559"/>
<name>A0A1E3A6H3_9FIRM</name>
<dbReference type="PROSITE" id="PS01246">
    <property type="entry name" value="UPF0003"/>
    <property type="match status" value="1"/>
</dbReference>
<keyword evidence="16" id="KW-1185">Reference proteome</keyword>
<evidence type="ECO:0000313" key="12">
    <source>
        <dbReference type="EMBL" id="ODR45000.1"/>
    </source>
</evidence>
<keyword evidence="6 7" id="KW-0472">Membrane</keyword>
<dbReference type="PANTHER" id="PTHR30221">
    <property type="entry name" value="SMALL-CONDUCTANCE MECHANOSENSITIVE CHANNEL"/>
    <property type="match status" value="1"/>
</dbReference>
<evidence type="ECO:0000313" key="11">
    <source>
        <dbReference type="EMBL" id="ODM09746.1"/>
    </source>
</evidence>
<evidence type="ECO:0000256" key="1">
    <source>
        <dbReference type="ARBA" id="ARBA00004651"/>
    </source>
</evidence>
<dbReference type="EMBL" id="MCGH01000003">
    <property type="protein sequence ID" value="ODM03806.1"/>
    <property type="molecule type" value="Genomic_DNA"/>
</dbReference>
<dbReference type="GO" id="GO:0005886">
    <property type="term" value="C:plasma membrane"/>
    <property type="evidence" value="ECO:0007669"/>
    <property type="project" value="UniProtKB-SubCell"/>
</dbReference>
<dbReference type="InterPro" id="IPR011066">
    <property type="entry name" value="MscS_channel_C_sf"/>
</dbReference>
<dbReference type="SUPFAM" id="SSF82689">
    <property type="entry name" value="Mechanosensitive channel protein MscS (YggB), C-terminal domain"/>
    <property type="match status" value="1"/>
</dbReference>
<dbReference type="SUPFAM" id="SSF82861">
    <property type="entry name" value="Mechanosensitive channel protein MscS (YggB), transmembrane region"/>
    <property type="match status" value="1"/>
</dbReference>
<protein>
    <submittedName>
        <fullName evidence="12">Mechanosensitive ion channel protein</fullName>
    </submittedName>
    <submittedName>
        <fullName evidence="10">Small-conductance mechanosensitive channel</fullName>
    </submittedName>
</protein>
<sequence length="291" mass="32263">MNRYIVLTADVAEELALGQKLLKAAPQTMLDLLIRVVICVVVFLVGSRIINLVRKLTSNALKRANASKEAKQFLDSTLKVGLYAFLIFQIAVKLGIDATTIATVLGSATVTIGLAFQGSLKNCIGGILIMLLHPFRVGDYIIEDNHKNEGTVSEITIFYTKLATIDNKIILLPNGSLADISITNVTNEDNRRVELKVGISYRADIRKAKAVINSLIEANDRIIKDKEYRIFVDDLGASSVVIGMRFWTKTEDYWPVRWDMLEEIKYAFDENGIGIPYPQMDVHLDGGNGEG</sequence>
<dbReference type="InterPro" id="IPR023408">
    <property type="entry name" value="MscS_beta-dom_sf"/>
</dbReference>
<comment type="similarity">
    <text evidence="2">Belongs to the MscS (TC 1.A.23) family.</text>
</comment>
<dbReference type="EMBL" id="MEHD01000054">
    <property type="protein sequence ID" value="ODR45000.1"/>
    <property type="molecule type" value="Genomic_DNA"/>
</dbReference>
<dbReference type="Proteomes" id="UP000094869">
    <property type="component" value="Unassembled WGS sequence"/>
</dbReference>
<feature type="domain" description="Mechanosensitive ion channel MscS C-terminal" evidence="9">
    <location>
        <begin position="193"/>
        <end position="275"/>
    </location>
</feature>